<keyword evidence="7" id="KW-0106">Calcium</keyword>
<evidence type="ECO:0000259" key="9">
    <source>
        <dbReference type="PROSITE" id="PS50004"/>
    </source>
</evidence>
<dbReference type="Gene3D" id="2.60.40.150">
    <property type="entry name" value="C2 domain"/>
    <property type="match status" value="1"/>
</dbReference>
<evidence type="ECO:0000256" key="5">
    <source>
        <dbReference type="ARBA" id="ARBA00023098"/>
    </source>
</evidence>
<organism evidence="11 12">
    <name type="scientific">Clavelina lepadiformis</name>
    <name type="common">Light-bulb sea squirt</name>
    <name type="synonym">Ascidia lepadiformis</name>
    <dbReference type="NCBI Taxonomy" id="159417"/>
    <lineage>
        <taxon>Eukaryota</taxon>
        <taxon>Metazoa</taxon>
        <taxon>Chordata</taxon>
        <taxon>Tunicata</taxon>
        <taxon>Ascidiacea</taxon>
        <taxon>Aplousobranchia</taxon>
        <taxon>Clavelinidae</taxon>
        <taxon>Clavelina</taxon>
    </lineage>
</organism>
<evidence type="ECO:0000256" key="2">
    <source>
        <dbReference type="ARBA" id="ARBA00013278"/>
    </source>
</evidence>
<evidence type="ECO:0000259" key="10">
    <source>
        <dbReference type="PROSITE" id="PS51210"/>
    </source>
</evidence>
<dbReference type="PROSITE" id="PS51210">
    <property type="entry name" value="PLA2C"/>
    <property type="match status" value="1"/>
</dbReference>
<proteinExistence type="predicted"/>
<dbReference type="InterPro" id="IPR035892">
    <property type="entry name" value="C2_domain_sf"/>
</dbReference>
<keyword evidence="7" id="KW-0479">Metal-binding</keyword>
<accession>A0ABP0F117</accession>
<dbReference type="SMART" id="SM00239">
    <property type="entry name" value="C2"/>
    <property type="match status" value="1"/>
</dbReference>
<feature type="compositionally biased region" description="Acidic residues" evidence="8">
    <location>
        <begin position="464"/>
        <end position="480"/>
    </location>
</feature>
<evidence type="ECO:0000313" key="12">
    <source>
        <dbReference type="Proteomes" id="UP001642483"/>
    </source>
</evidence>
<evidence type="ECO:0000256" key="6">
    <source>
        <dbReference type="PROSITE-ProRule" id="PRU00555"/>
    </source>
</evidence>
<dbReference type="EC" id="3.1.1.4" evidence="2 7"/>
<dbReference type="Gene3D" id="3.40.1090.10">
    <property type="entry name" value="Cytosolic phospholipase A2 catalytic domain"/>
    <property type="match status" value="1"/>
</dbReference>
<evidence type="ECO:0000256" key="8">
    <source>
        <dbReference type="SAM" id="MobiDB-lite"/>
    </source>
</evidence>
<keyword evidence="6 7" id="KW-0442">Lipid degradation</keyword>
<comment type="catalytic activity">
    <reaction evidence="7">
        <text>a 1,2-diacyl-sn-glycero-3-phosphocholine + H2O = a 1-acyl-sn-glycero-3-phosphocholine + a fatty acid + H(+)</text>
        <dbReference type="Rhea" id="RHEA:15801"/>
        <dbReference type="ChEBI" id="CHEBI:15377"/>
        <dbReference type="ChEBI" id="CHEBI:15378"/>
        <dbReference type="ChEBI" id="CHEBI:28868"/>
        <dbReference type="ChEBI" id="CHEBI:57643"/>
        <dbReference type="ChEBI" id="CHEBI:58168"/>
        <dbReference type="EC" id="3.1.1.4"/>
    </reaction>
</comment>
<dbReference type="InterPro" id="IPR000008">
    <property type="entry name" value="C2_dom"/>
</dbReference>
<evidence type="ECO:0000313" key="11">
    <source>
        <dbReference type="EMBL" id="CAK8673403.1"/>
    </source>
</evidence>
<evidence type="ECO:0000256" key="1">
    <source>
        <dbReference type="ARBA" id="ARBA00004496"/>
    </source>
</evidence>
<dbReference type="Proteomes" id="UP001642483">
    <property type="component" value="Unassembled WGS sequence"/>
</dbReference>
<gene>
    <name evidence="11" type="ORF">CVLEPA_LOCUS3195</name>
</gene>
<keyword evidence="12" id="KW-1185">Reference proteome</keyword>
<dbReference type="PROSITE" id="PS50004">
    <property type="entry name" value="C2"/>
    <property type="match status" value="1"/>
</dbReference>
<sequence>MYQAEITPCTVLTLQVLRGRNITKGSWRDLFDTPDPYIKIYIKEPPGAHRQTRCINNNENPEWNQKFRYLLPNDLKGITAEFTLMDSNAVFDDENMGSVKFDLGSIGPGETVTKTFEFNKTSQVDIEFSTEIRRDTDLKLSASLCDKEEIFRKARKQKIFKSMSELLQKNGKKERPRTADEVPIIGVLGSGGGFRAMVGYAGVMKALHDTGILDCSMYVNGLSGSTWYLATLYANEAFPKAGVQEINNYIRSRIERNPFWSFLKNFYSFRKAVISKRYAGQPVSFTDIFGMFIGKTLLGKKNLISAKMSKFDEKIKDGNAPMPILTAVHVRSNETAKTFHDWVEIGPYEIGMAKYGSFMDTDQFGTKFFRGVMSKYYDESPLHYIMGICGSAYSILLKTFLKSLSKGNPLRFITKPIWQIPDEPSDLDVQLMKRMKKNLEKRSGNLCCGMECTINHAGEVGLASDDDEDKDNDDDTDEETPPAPQMMKEAAVDDLVLGDGGDTTDEDEEQEQLDGKEEESQNMDGLSGWLLEKAFGMDNLRTRGQRTAKVFNYMREIDLKYAGTTSRESEVVADDKFSKINEPLEVDLKKVYLADAGIAFNSPYPPMLRAERGVDIILSFDFSARKEDDMDPFEQLYMAEEWAKMSGLPFPKISRDTYKKEGLKECYVFRDEENEKAPIVMHFVLCNINFRKYSAPGVPRAAGDDQGNFDIFSTENSAAGENPYSTFNFQYKQEEFDKLSQLTEFNTLLHLDTIIEQIVNRMSRH</sequence>
<dbReference type="Pfam" id="PF00168">
    <property type="entry name" value="C2"/>
    <property type="match status" value="1"/>
</dbReference>
<evidence type="ECO:0000256" key="3">
    <source>
        <dbReference type="ARBA" id="ARBA00022490"/>
    </source>
</evidence>
<comment type="subcellular location">
    <subcellularLocation>
        <location evidence="1">Cytoplasm</location>
    </subcellularLocation>
</comment>
<dbReference type="Pfam" id="PF01735">
    <property type="entry name" value="PLA2_B"/>
    <property type="match status" value="2"/>
</dbReference>
<keyword evidence="4 6" id="KW-0378">Hydrolase</keyword>
<comment type="domain">
    <text evidence="7">The N-terminal C2 domain associates with lipid membranes upon calcium binding.</text>
</comment>
<keyword evidence="3 7" id="KW-0963">Cytoplasm</keyword>
<dbReference type="SUPFAM" id="SSF49562">
    <property type="entry name" value="C2 domain (Calcium/lipid-binding domain, CaLB)"/>
    <property type="match status" value="1"/>
</dbReference>
<dbReference type="InterPro" id="IPR002642">
    <property type="entry name" value="LysoPLipase_cat_dom"/>
</dbReference>
<comment type="caution">
    <text evidence="11">The sequence shown here is derived from an EMBL/GenBank/DDBJ whole genome shotgun (WGS) entry which is preliminary data.</text>
</comment>
<feature type="compositionally biased region" description="Acidic residues" evidence="8">
    <location>
        <begin position="502"/>
        <end position="512"/>
    </location>
</feature>
<evidence type="ECO:0000256" key="4">
    <source>
        <dbReference type="ARBA" id="ARBA00022801"/>
    </source>
</evidence>
<dbReference type="PANTHER" id="PTHR10728:SF40">
    <property type="entry name" value="PATATIN FAMILY PROTEIN"/>
    <property type="match status" value="1"/>
</dbReference>
<dbReference type="InterPro" id="IPR016035">
    <property type="entry name" value="Acyl_Trfase/lysoPLipase"/>
</dbReference>
<dbReference type="SMART" id="SM00022">
    <property type="entry name" value="PLAc"/>
    <property type="match status" value="1"/>
</dbReference>
<dbReference type="EMBL" id="CAWYQH010000002">
    <property type="protein sequence ID" value="CAK8673403.1"/>
    <property type="molecule type" value="Genomic_DNA"/>
</dbReference>
<feature type="region of interest" description="Disordered" evidence="8">
    <location>
        <begin position="459"/>
        <end position="523"/>
    </location>
</feature>
<name>A0ABP0F117_CLALP</name>
<feature type="domain" description="PLA2c" evidence="10">
    <location>
        <begin position="130"/>
        <end position="765"/>
    </location>
</feature>
<keyword evidence="5 6" id="KW-0443">Lipid metabolism</keyword>
<dbReference type="PANTHER" id="PTHR10728">
    <property type="entry name" value="CYTOSOLIC PHOSPHOLIPASE A2"/>
    <property type="match status" value="1"/>
</dbReference>
<evidence type="ECO:0000256" key="7">
    <source>
        <dbReference type="RuleBase" id="RU362102"/>
    </source>
</evidence>
<reference evidence="11 12" key="1">
    <citation type="submission" date="2024-02" db="EMBL/GenBank/DDBJ databases">
        <authorList>
            <person name="Daric V."/>
            <person name="Darras S."/>
        </authorList>
    </citation>
    <scope>NUCLEOTIDE SEQUENCE [LARGE SCALE GENOMIC DNA]</scope>
</reference>
<dbReference type="SUPFAM" id="SSF52151">
    <property type="entry name" value="FabD/lysophospholipase-like"/>
    <property type="match status" value="2"/>
</dbReference>
<protein>
    <recommendedName>
        <fullName evidence="2 7">Phospholipase A2</fullName>
        <ecNumber evidence="2 7">3.1.1.4</ecNumber>
    </recommendedName>
</protein>
<feature type="domain" description="C2" evidence="9">
    <location>
        <begin position="1"/>
        <end position="116"/>
    </location>
</feature>